<evidence type="ECO:0000256" key="4">
    <source>
        <dbReference type="ARBA" id="ARBA00022553"/>
    </source>
</evidence>
<dbReference type="PANTHER" id="PTHR22957">
    <property type="entry name" value="TBC1 DOMAIN FAMILY MEMBER GTPASE-ACTIVATING PROTEIN"/>
    <property type="match status" value="1"/>
</dbReference>
<evidence type="ECO:0000313" key="12">
    <source>
        <dbReference type="EMBL" id="CAF0712965.1"/>
    </source>
</evidence>
<evidence type="ECO:0000256" key="3">
    <source>
        <dbReference type="ARBA" id="ARBA00022490"/>
    </source>
</evidence>
<evidence type="ECO:0000313" key="13">
    <source>
        <dbReference type="Proteomes" id="UP000663879"/>
    </source>
</evidence>
<dbReference type="PANTHER" id="PTHR22957:SF645">
    <property type="entry name" value="LD27216P"/>
    <property type="match status" value="1"/>
</dbReference>
<dbReference type="SUPFAM" id="SSF47923">
    <property type="entry name" value="Ypt/Rab-GAP domain of gyp1p"/>
    <property type="match status" value="2"/>
</dbReference>
<protein>
    <recommendedName>
        <fullName evidence="8">TBC1 domain family member 15</fullName>
    </recommendedName>
    <alternativeName>
        <fullName evidence="9">GTPase-activating protein RAB7</fullName>
    </alternativeName>
</protein>
<proteinExistence type="predicted"/>
<dbReference type="GO" id="GO:0005737">
    <property type="term" value="C:cytoplasm"/>
    <property type="evidence" value="ECO:0007669"/>
    <property type="project" value="UniProtKB-SubCell"/>
</dbReference>
<dbReference type="Gene3D" id="1.10.8.270">
    <property type="entry name" value="putative rabgap domain of human tbc1 domain family member 14 like domains"/>
    <property type="match status" value="1"/>
</dbReference>
<keyword evidence="13" id="KW-1185">Reference proteome</keyword>
<evidence type="ECO:0000256" key="2">
    <source>
        <dbReference type="ARBA" id="ARBA00022468"/>
    </source>
</evidence>
<evidence type="ECO:0000256" key="8">
    <source>
        <dbReference type="ARBA" id="ARBA00067480"/>
    </source>
</evidence>
<feature type="compositionally biased region" description="Low complexity" evidence="10">
    <location>
        <begin position="621"/>
        <end position="632"/>
    </location>
</feature>
<evidence type="ECO:0000256" key="10">
    <source>
        <dbReference type="SAM" id="MobiDB-lite"/>
    </source>
</evidence>
<name>A0A813MAD2_9BILA</name>
<keyword evidence="3" id="KW-0963">Cytoplasm</keyword>
<evidence type="ECO:0000256" key="6">
    <source>
        <dbReference type="ARBA" id="ARBA00055283"/>
    </source>
</evidence>
<dbReference type="InterPro" id="IPR021935">
    <property type="entry name" value="SGSM1/2_RBD"/>
</dbReference>
<dbReference type="FunFam" id="1.10.472.80:FF:000005">
    <property type="entry name" value="TBC1 domain family member 15"/>
    <property type="match status" value="1"/>
</dbReference>
<dbReference type="OrthoDB" id="10264062at2759"/>
<evidence type="ECO:0000256" key="1">
    <source>
        <dbReference type="ARBA" id="ARBA00004496"/>
    </source>
</evidence>
<dbReference type="Gene3D" id="2.30.29.230">
    <property type="match status" value="1"/>
</dbReference>
<dbReference type="Proteomes" id="UP000663879">
    <property type="component" value="Unassembled WGS sequence"/>
</dbReference>
<dbReference type="InterPro" id="IPR035969">
    <property type="entry name" value="Rab-GAP_TBC_sf"/>
</dbReference>
<dbReference type="Pfam" id="PF00566">
    <property type="entry name" value="RabGAP-TBC"/>
    <property type="match status" value="1"/>
</dbReference>
<evidence type="ECO:0000256" key="7">
    <source>
        <dbReference type="ARBA" id="ARBA00065268"/>
    </source>
</evidence>
<keyword evidence="5" id="KW-0007">Acetylation</keyword>
<dbReference type="Gene3D" id="1.10.472.80">
    <property type="entry name" value="Ypt/Rab-GAP domain of gyp1p, domain 3"/>
    <property type="match status" value="1"/>
</dbReference>
<keyword evidence="2" id="KW-0343">GTPase activation</keyword>
<sequence length="645" mass="75998">MNEHLLFEKKEIYIHEQPKEELINGPLIEPEKIGGRLQILKNKNGSFLRFLPYGLENVVSDDWAFVVNNSVLTYSKDSNSGESCTFENKQNLNKYKHQFEFNELSSVRRIYQGYGIPCLVFMLTDGRTLPNLYFYKGGSKEFLQELSSYFVFKKDVTDPRLWYVQRQNSEQFKQSLYELSLFNEQRENVMKKFLNEPVQSTLLGFSKVTNILRDVIKPSESASKSQFYVNDFKLDIPNPGDDMSDLMDSLVSDNIHSVPNDGYEMVTKVDLGPMPTVDRGPPVQKEDLIFDKEGRLFNHERIKQMIFRGGIQNELRITLWKFLLNYYEWDSTAKSREQKRKIRVEDYFRMKLQWKSISDEQKNKFSLIKERENLIEKDVQRTDRTHPYFESDDNVHLVEMKDILMTYNMFNFDLGYVQGMSDLLAPIMVIMDNEVDSFWCFAGYMDKIESNFLMDQLNIKLQLSNLKALLEFFDSKFSHYLEKNESSNMYFCFRWILILFKREFSFPDINRLWEVLWTDSPCKNFHLLICISILLMKKDDIMTNNYGFNEILKFINDLSGRIDLEKTLKHAEGLFLQLQNFKNVPNNIYEIIGFPVTEKNEELIDESRLLIPRSSSRESSAKLSPSSSFKSLSFKKDDDSVEVLN</sequence>
<keyword evidence="4" id="KW-0597">Phosphoprotein</keyword>
<comment type="subcellular location">
    <subcellularLocation>
        <location evidence="1">Cytoplasm</location>
    </subcellularLocation>
</comment>
<dbReference type="InterPro" id="IPR000195">
    <property type="entry name" value="Rab-GAP-TBC_dom"/>
</dbReference>
<feature type="region of interest" description="Disordered" evidence="10">
    <location>
        <begin position="614"/>
        <end position="645"/>
    </location>
</feature>
<dbReference type="FunFam" id="1.10.8.270:FF:000005">
    <property type="entry name" value="TBC1 domain family member 15"/>
    <property type="match status" value="1"/>
</dbReference>
<reference evidence="12" key="1">
    <citation type="submission" date="2021-02" db="EMBL/GenBank/DDBJ databases">
        <authorList>
            <person name="Nowell W R."/>
        </authorList>
    </citation>
    <scope>NUCLEOTIDE SEQUENCE</scope>
    <source>
        <strain evidence="12">Ploen Becks lab</strain>
    </source>
</reference>
<gene>
    <name evidence="12" type="ORF">OXX778_LOCUS1284</name>
</gene>
<accession>A0A813MAD2</accession>
<dbReference type="PROSITE" id="PS50086">
    <property type="entry name" value="TBC_RABGAP"/>
    <property type="match status" value="1"/>
</dbReference>
<dbReference type="SMART" id="SM00164">
    <property type="entry name" value="TBC"/>
    <property type="match status" value="1"/>
</dbReference>
<dbReference type="Pfam" id="PF12068">
    <property type="entry name" value="PH_RBD"/>
    <property type="match status" value="1"/>
</dbReference>
<organism evidence="12 13">
    <name type="scientific">Brachionus calyciflorus</name>
    <dbReference type="NCBI Taxonomy" id="104777"/>
    <lineage>
        <taxon>Eukaryota</taxon>
        <taxon>Metazoa</taxon>
        <taxon>Spiralia</taxon>
        <taxon>Gnathifera</taxon>
        <taxon>Rotifera</taxon>
        <taxon>Eurotatoria</taxon>
        <taxon>Monogononta</taxon>
        <taxon>Pseudotrocha</taxon>
        <taxon>Ploima</taxon>
        <taxon>Brachionidae</taxon>
        <taxon>Brachionus</taxon>
    </lineage>
</organism>
<comment type="subunit">
    <text evidence="7">Interacts with non-phosphorylated form of RAB8A; phosphorylation of RAB8A at 'Thr-72' disrupts this interaction. Interacts with ARMC12.</text>
</comment>
<feature type="domain" description="Rab-GAP TBC" evidence="11">
    <location>
        <begin position="310"/>
        <end position="520"/>
    </location>
</feature>
<evidence type="ECO:0000256" key="5">
    <source>
        <dbReference type="ARBA" id="ARBA00022990"/>
    </source>
</evidence>
<evidence type="ECO:0000259" key="11">
    <source>
        <dbReference type="PROSITE" id="PS50086"/>
    </source>
</evidence>
<dbReference type="GO" id="GO:0005096">
    <property type="term" value="F:GTPase activator activity"/>
    <property type="evidence" value="ECO:0007669"/>
    <property type="project" value="UniProtKB-KW"/>
</dbReference>
<dbReference type="EMBL" id="CAJNOC010000079">
    <property type="protein sequence ID" value="CAF0712965.1"/>
    <property type="molecule type" value="Genomic_DNA"/>
</dbReference>
<dbReference type="AlphaFoldDB" id="A0A813MAD2"/>
<comment type="caution">
    <text evidence="12">The sequence shown here is derived from an EMBL/GenBank/DDBJ whole genome shotgun (WGS) entry which is preliminary data.</text>
</comment>
<evidence type="ECO:0000256" key="9">
    <source>
        <dbReference type="ARBA" id="ARBA00082539"/>
    </source>
</evidence>
<comment type="function">
    <text evidence="6">Acts as a GTPase activating protein for RAB7A. Does not act on RAB4, RAB5 or RAB6.</text>
</comment>